<accession>A0AA88Y213</accession>
<dbReference type="Proteomes" id="UP001186944">
    <property type="component" value="Unassembled WGS sequence"/>
</dbReference>
<evidence type="ECO:0000259" key="4">
    <source>
        <dbReference type="PROSITE" id="PS51006"/>
    </source>
</evidence>
<sequence length="402" mass="46248">MVCSWIKLPKSTILTIATISSNDAGKFSNFIRILKYVNINQRFKCFKEAKTVFFLGSEKNNASAILVFKPSLKDDRLMDDGKFLEPVNPFNFIIRQVLIHIYPTGLVTVDVQRFVLDDNTKKNQEIAEAKKLEYDIKQSLGDVCINSRCPPGQIKRSNGLHYFSTGDDRLCEYVDGTVVFEKDSKWQNIKILHTNEFGHVLFLDDDLMIAESDMLYTSTLLGLDRNNFEDKTVLILGGGDGGLLHELLKRRVGHVTMVEIDEEVIKACRTHMRSVCQSAMDVYEGPNYKIIVDDCMVILKESLRNRQRYDYVINDLTEFSIESDNFCNYDFNTTSTILEISSQLLKPGGKYLSRGNSLKAADFLKQYEENIKKLGLEFKNFDADIPSFMERYRLYEVWNPQQ</sequence>
<feature type="active site" description="Proton acceptor" evidence="3">
    <location>
        <position position="315"/>
    </location>
</feature>
<keyword evidence="2 3" id="KW-0808">Transferase</keyword>
<feature type="domain" description="PABS" evidence="4">
    <location>
        <begin position="161"/>
        <end position="402"/>
    </location>
</feature>
<dbReference type="Gene3D" id="2.30.140.10">
    <property type="entry name" value="Spermidine synthase, tetramerisation domain"/>
    <property type="match status" value="1"/>
</dbReference>
<evidence type="ECO:0000313" key="5">
    <source>
        <dbReference type="EMBL" id="KAK3094482.1"/>
    </source>
</evidence>
<dbReference type="InterPro" id="IPR030374">
    <property type="entry name" value="PABS"/>
</dbReference>
<dbReference type="PANTHER" id="PTHR46315:SF1">
    <property type="entry name" value="SPERMINE SYNTHASE"/>
    <property type="match status" value="1"/>
</dbReference>
<dbReference type="PROSITE" id="PS01330">
    <property type="entry name" value="PABS_1"/>
    <property type="match status" value="1"/>
</dbReference>
<keyword evidence="6" id="KW-1185">Reference proteome</keyword>
<dbReference type="Pfam" id="PF01564">
    <property type="entry name" value="Spermine_synth"/>
    <property type="match status" value="1"/>
</dbReference>
<protein>
    <recommendedName>
        <fullName evidence="4">PABS domain-containing protein</fullName>
    </recommendedName>
</protein>
<evidence type="ECO:0000256" key="1">
    <source>
        <dbReference type="ARBA" id="ARBA00007867"/>
    </source>
</evidence>
<comment type="similarity">
    <text evidence="1">Belongs to the spermidine/spermine synthase family.</text>
</comment>
<gene>
    <name evidence="5" type="ORF">FSP39_002322</name>
</gene>
<organism evidence="5 6">
    <name type="scientific">Pinctada imbricata</name>
    <name type="common">Atlantic pearl-oyster</name>
    <name type="synonym">Pinctada martensii</name>
    <dbReference type="NCBI Taxonomy" id="66713"/>
    <lineage>
        <taxon>Eukaryota</taxon>
        <taxon>Metazoa</taxon>
        <taxon>Spiralia</taxon>
        <taxon>Lophotrochozoa</taxon>
        <taxon>Mollusca</taxon>
        <taxon>Bivalvia</taxon>
        <taxon>Autobranchia</taxon>
        <taxon>Pteriomorphia</taxon>
        <taxon>Pterioida</taxon>
        <taxon>Pterioidea</taxon>
        <taxon>Pteriidae</taxon>
        <taxon>Pinctada</taxon>
    </lineage>
</organism>
<dbReference type="PROSITE" id="PS51006">
    <property type="entry name" value="PABS_2"/>
    <property type="match status" value="1"/>
</dbReference>
<dbReference type="InterPro" id="IPR015576">
    <property type="entry name" value="Spermine_synthase_animal"/>
</dbReference>
<dbReference type="EMBL" id="VSWD01000008">
    <property type="protein sequence ID" value="KAK3094482.1"/>
    <property type="molecule type" value="Genomic_DNA"/>
</dbReference>
<name>A0AA88Y213_PINIB</name>
<dbReference type="SUPFAM" id="SSF53335">
    <property type="entry name" value="S-adenosyl-L-methionine-dependent methyltransferases"/>
    <property type="match status" value="1"/>
</dbReference>
<dbReference type="AlphaFoldDB" id="A0AA88Y213"/>
<dbReference type="InterPro" id="IPR035246">
    <property type="entry name" value="Spermidine_synt_N"/>
</dbReference>
<dbReference type="GO" id="GO:0006597">
    <property type="term" value="P:spermine biosynthetic process"/>
    <property type="evidence" value="ECO:0007669"/>
    <property type="project" value="InterPro"/>
</dbReference>
<dbReference type="InterPro" id="IPR029063">
    <property type="entry name" value="SAM-dependent_MTases_sf"/>
</dbReference>
<dbReference type="Gene3D" id="3.40.50.150">
    <property type="entry name" value="Vaccinia Virus protein VP39"/>
    <property type="match status" value="1"/>
</dbReference>
<evidence type="ECO:0000313" key="6">
    <source>
        <dbReference type="Proteomes" id="UP001186944"/>
    </source>
</evidence>
<dbReference type="InterPro" id="IPR030373">
    <property type="entry name" value="PABS_CS"/>
</dbReference>
<dbReference type="PANTHER" id="PTHR46315">
    <property type="entry name" value="SPERMINE SYNTHASE"/>
    <property type="match status" value="1"/>
</dbReference>
<evidence type="ECO:0000256" key="2">
    <source>
        <dbReference type="ARBA" id="ARBA00022679"/>
    </source>
</evidence>
<keyword evidence="3" id="KW-0620">Polyamine biosynthesis</keyword>
<proteinExistence type="inferred from homology"/>
<dbReference type="GO" id="GO:0016768">
    <property type="term" value="F:spermine synthase activity"/>
    <property type="evidence" value="ECO:0007669"/>
    <property type="project" value="InterPro"/>
</dbReference>
<dbReference type="CDD" id="cd02440">
    <property type="entry name" value="AdoMet_MTases"/>
    <property type="match status" value="1"/>
</dbReference>
<evidence type="ECO:0000256" key="3">
    <source>
        <dbReference type="PROSITE-ProRule" id="PRU00354"/>
    </source>
</evidence>
<dbReference type="Pfam" id="PF17284">
    <property type="entry name" value="Spermine_synt_N"/>
    <property type="match status" value="1"/>
</dbReference>
<comment type="caution">
    <text evidence="5">The sequence shown here is derived from an EMBL/GenBank/DDBJ whole genome shotgun (WGS) entry which is preliminary data.</text>
</comment>
<dbReference type="InterPro" id="IPR037163">
    <property type="entry name" value="Spermidine_synt_N_sf"/>
</dbReference>
<reference evidence="5" key="1">
    <citation type="submission" date="2019-08" db="EMBL/GenBank/DDBJ databases">
        <title>The improved chromosome-level genome for the pearl oyster Pinctada fucata martensii using PacBio sequencing and Hi-C.</title>
        <authorList>
            <person name="Zheng Z."/>
        </authorList>
    </citation>
    <scope>NUCLEOTIDE SEQUENCE</scope>
    <source>
        <strain evidence="5">ZZ-2019</strain>
        <tissue evidence="5">Adductor muscle</tissue>
    </source>
</reference>